<dbReference type="GO" id="GO:0046983">
    <property type="term" value="F:protein dimerization activity"/>
    <property type="evidence" value="ECO:0007669"/>
    <property type="project" value="InterPro"/>
</dbReference>
<dbReference type="GO" id="GO:0000977">
    <property type="term" value="F:RNA polymerase II transcription regulatory region sequence-specific DNA binding"/>
    <property type="evidence" value="ECO:0007669"/>
    <property type="project" value="TreeGrafter"/>
</dbReference>
<keyword evidence="9" id="KW-1185">Reference proteome</keyword>
<evidence type="ECO:0000313" key="9">
    <source>
        <dbReference type="Proteomes" id="UP000789390"/>
    </source>
</evidence>
<comment type="subcellular location">
    <subcellularLocation>
        <location evidence="1">Nucleus</location>
    </subcellularLocation>
</comment>
<dbReference type="InterPro" id="IPR011598">
    <property type="entry name" value="bHLH_dom"/>
</dbReference>
<dbReference type="CDD" id="cd11465">
    <property type="entry name" value="bHLH_TS_scleraxis_like"/>
    <property type="match status" value="1"/>
</dbReference>
<dbReference type="PROSITE" id="PS50888">
    <property type="entry name" value="BHLH"/>
    <property type="match status" value="1"/>
</dbReference>
<gene>
    <name evidence="8" type="ORF">DGAL_LOCUS3944</name>
</gene>
<dbReference type="Gene3D" id="4.10.280.10">
    <property type="entry name" value="Helix-loop-helix DNA-binding domain"/>
    <property type="match status" value="1"/>
</dbReference>
<keyword evidence="3" id="KW-0238">DNA-binding</keyword>
<dbReference type="GO" id="GO:0000981">
    <property type="term" value="F:DNA-binding transcription factor activity, RNA polymerase II-specific"/>
    <property type="evidence" value="ECO:0007669"/>
    <property type="project" value="TreeGrafter"/>
</dbReference>
<evidence type="ECO:0000256" key="1">
    <source>
        <dbReference type="ARBA" id="ARBA00004123"/>
    </source>
</evidence>
<dbReference type="PANTHER" id="PTHR23349">
    <property type="entry name" value="BASIC HELIX-LOOP-HELIX TRANSCRIPTION FACTOR, TWIST"/>
    <property type="match status" value="1"/>
</dbReference>
<organism evidence="8 9">
    <name type="scientific">Daphnia galeata</name>
    <dbReference type="NCBI Taxonomy" id="27404"/>
    <lineage>
        <taxon>Eukaryota</taxon>
        <taxon>Metazoa</taxon>
        <taxon>Ecdysozoa</taxon>
        <taxon>Arthropoda</taxon>
        <taxon>Crustacea</taxon>
        <taxon>Branchiopoda</taxon>
        <taxon>Diplostraca</taxon>
        <taxon>Cladocera</taxon>
        <taxon>Anomopoda</taxon>
        <taxon>Daphniidae</taxon>
        <taxon>Daphnia</taxon>
    </lineage>
</organism>
<feature type="domain" description="BHLH" evidence="7">
    <location>
        <begin position="72"/>
        <end position="124"/>
    </location>
</feature>
<evidence type="ECO:0000313" key="8">
    <source>
        <dbReference type="EMBL" id="CAH0101606.1"/>
    </source>
</evidence>
<dbReference type="EMBL" id="CAKKLH010000062">
    <property type="protein sequence ID" value="CAH0101606.1"/>
    <property type="molecule type" value="Genomic_DNA"/>
</dbReference>
<accession>A0A8J2RIK5</accession>
<feature type="region of interest" description="Disordered" evidence="6">
    <location>
        <begin position="1"/>
        <end position="47"/>
    </location>
</feature>
<dbReference type="SMART" id="SM00353">
    <property type="entry name" value="HLH"/>
    <property type="match status" value="1"/>
</dbReference>
<dbReference type="Pfam" id="PF00010">
    <property type="entry name" value="HLH"/>
    <property type="match status" value="1"/>
</dbReference>
<dbReference type="GO" id="GO:0005634">
    <property type="term" value="C:nucleus"/>
    <property type="evidence" value="ECO:0007669"/>
    <property type="project" value="UniProtKB-SubCell"/>
</dbReference>
<keyword evidence="2" id="KW-0805">Transcription regulation</keyword>
<evidence type="ECO:0000256" key="6">
    <source>
        <dbReference type="SAM" id="MobiDB-lite"/>
    </source>
</evidence>
<dbReference type="FunFam" id="4.10.280.10:FF:000010">
    <property type="entry name" value="Scleraxis bHLH transcription factor"/>
    <property type="match status" value="1"/>
</dbReference>
<evidence type="ECO:0000256" key="5">
    <source>
        <dbReference type="ARBA" id="ARBA00023242"/>
    </source>
</evidence>
<dbReference type="SUPFAM" id="SSF47459">
    <property type="entry name" value="HLH, helix-loop-helix DNA-binding domain"/>
    <property type="match status" value="1"/>
</dbReference>
<dbReference type="AlphaFoldDB" id="A0A8J2RIK5"/>
<sequence>MPMEMDIMNRSNYGDAALHKNKRRRSAKSHEINDNPPIKKSNRKDSTCSANSVFNEFLILNSSSPGTEDGQKPRSHANARERDRTHSVNSAFTALRTLIPTEPADRKLSKIETLRLASSYIAHLGTQLIAGPMDQPCLKHNLPTPGYDNTNPRPVCTFCLASMKKMQKSLDGFCYRETSQTSNIDPSSILHELPNIISTPSTDPFEHNLNLLFY</sequence>
<evidence type="ECO:0000256" key="4">
    <source>
        <dbReference type="ARBA" id="ARBA00023163"/>
    </source>
</evidence>
<evidence type="ECO:0000259" key="7">
    <source>
        <dbReference type="PROSITE" id="PS50888"/>
    </source>
</evidence>
<evidence type="ECO:0000256" key="3">
    <source>
        <dbReference type="ARBA" id="ARBA00023125"/>
    </source>
</evidence>
<comment type="caution">
    <text evidence="8">The sequence shown here is derived from an EMBL/GenBank/DDBJ whole genome shotgun (WGS) entry which is preliminary data.</text>
</comment>
<dbReference type="Proteomes" id="UP000789390">
    <property type="component" value="Unassembled WGS sequence"/>
</dbReference>
<protein>
    <recommendedName>
        <fullName evidence="7">BHLH domain-containing protein</fullName>
    </recommendedName>
</protein>
<keyword evidence="5" id="KW-0539">Nucleus</keyword>
<keyword evidence="4" id="KW-0804">Transcription</keyword>
<name>A0A8J2RIK5_9CRUS</name>
<evidence type="ECO:0000256" key="2">
    <source>
        <dbReference type="ARBA" id="ARBA00023015"/>
    </source>
</evidence>
<dbReference type="OrthoDB" id="6106870at2759"/>
<dbReference type="InterPro" id="IPR050283">
    <property type="entry name" value="E-box_TF_Regulators"/>
</dbReference>
<dbReference type="InterPro" id="IPR036638">
    <property type="entry name" value="HLH_DNA-bd_sf"/>
</dbReference>
<feature type="region of interest" description="Disordered" evidence="6">
    <location>
        <begin position="61"/>
        <end position="89"/>
    </location>
</feature>
<dbReference type="PANTHER" id="PTHR23349:SF42">
    <property type="entry name" value="BHLH DOMAIN-CONTAINING PROTEIN"/>
    <property type="match status" value="1"/>
</dbReference>
<reference evidence="8" key="1">
    <citation type="submission" date="2021-11" db="EMBL/GenBank/DDBJ databases">
        <authorList>
            <person name="Schell T."/>
        </authorList>
    </citation>
    <scope>NUCLEOTIDE SEQUENCE</scope>
    <source>
        <strain evidence="8">M5</strain>
    </source>
</reference>
<dbReference type="GO" id="GO:0032502">
    <property type="term" value="P:developmental process"/>
    <property type="evidence" value="ECO:0007669"/>
    <property type="project" value="TreeGrafter"/>
</dbReference>
<proteinExistence type="predicted"/>